<keyword evidence="1 2" id="KW-0732">Signal</keyword>
<protein>
    <recommendedName>
        <fullName evidence="3">CBM1 domain-containing protein</fullName>
    </recommendedName>
</protein>
<reference evidence="4" key="1">
    <citation type="submission" date="2023-08" db="EMBL/GenBank/DDBJ databases">
        <title>Black Yeasts Isolated from many extreme environments.</title>
        <authorList>
            <person name="Coleine C."/>
            <person name="Stajich J.E."/>
            <person name="Selbmann L."/>
        </authorList>
    </citation>
    <scope>NUCLEOTIDE SEQUENCE</scope>
    <source>
        <strain evidence="4">CCFEE 5810</strain>
    </source>
</reference>
<evidence type="ECO:0000313" key="4">
    <source>
        <dbReference type="EMBL" id="KAK5704985.1"/>
    </source>
</evidence>
<dbReference type="Proteomes" id="UP001310594">
    <property type="component" value="Unassembled WGS sequence"/>
</dbReference>
<evidence type="ECO:0000259" key="3">
    <source>
        <dbReference type="PROSITE" id="PS51164"/>
    </source>
</evidence>
<evidence type="ECO:0000313" key="5">
    <source>
        <dbReference type="Proteomes" id="UP001310594"/>
    </source>
</evidence>
<dbReference type="InterPro" id="IPR035971">
    <property type="entry name" value="CBD_sf"/>
</dbReference>
<proteinExistence type="predicted"/>
<feature type="domain" description="CBM1" evidence="3">
    <location>
        <begin position="20"/>
        <end position="56"/>
    </location>
</feature>
<dbReference type="AlphaFoldDB" id="A0AAN7WA84"/>
<feature type="signal peptide" evidence="2">
    <location>
        <begin position="1"/>
        <end position="18"/>
    </location>
</feature>
<dbReference type="SMART" id="SM00236">
    <property type="entry name" value="fCBD"/>
    <property type="match status" value="1"/>
</dbReference>
<dbReference type="SUPFAM" id="SSF57180">
    <property type="entry name" value="Cellulose-binding domain"/>
    <property type="match status" value="1"/>
</dbReference>
<evidence type="ECO:0000256" key="1">
    <source>
        <dbReference type="ARBA" id="ARBA00022729"/>
    </source>
</evidence>
<gene>
    <name evidence="4" type="ORF">LTR97_002099</name>
</gene>
<dbReference type="EMBL" id="JAVRQU010000003">
    <property type="protein sequence ID" value="KAK5704985.1"/>
    <property type="molecule type" value="Genomic_DNA"/>
</dbReference>
<evidence type="ECO:0000256" key="2">
    <source>
        <dbReference type="SAM" id="SignalP"/>
    </source>
</evidence>
<name>A0AAN7WA84_9PEZI</name>
<dbReference type="GO" id="GO:0005576">
    <property type="term" value="C:extracellular region"/>
    <property type="evidence" value="ECO:0007669"/>
    <property type="project" value="InterPro"/>
</dbReference>
<dbReference type="PROSITE" id="PS51164">
    <property type="entry name" value="CBM1_2"/>
    <property type="match status" value="1"/>
</dbReference>
<dbReference type="GO" id="GO:0030248">
    <property type="term" value="F:cellulose binding"/>
    <property type="evidence" value="ECO:0007669"/>
    <property type="project" value="InterPro"/>
</dbReference>
<organism evidence="4 5">
    <name type="scientific">Elasticomyces elasticus</name>
    <dbReference type="NCBI Taxonomy" id="574655"/>
    <lineage>
        <taxon>Eukaryota</taxon>
        <taxon>Fungi</taxon>
        <taxon>Dikarya</taxon>
        <taxon>Ascomycota</taxon>
        <taxon>Pezizomycotina</taxon>
        <taxon>Dothideomycetes</taxon>
        <taxon>Dothideomycetidae</taxon>
        <taxon>Mycosphaerellales</taxon>
        <taxon>Teratosphaeriaceae</taxon>
        <taxon>Elasticomyces</taxon>
    </lineage>
</organism>
<dbReference type="Pfam" id="PF00734">
    <property type="entry name" value="CBM_1"/>
    <property type="match status" value="1"/>
</dbReference>
<dbReference type="InterPro" id="IPR000254">
    <property type="entry name" value="CBD"/>
</dbReference>
<comment type="caution">
    <text evidence="4">The sequence shown here is derived from an EMBL/GenBank/DDBJ whole genome shotgun (WGS) entry which is preliminary data.</text>
</comment>
<feature type="chain" id="PRO_5042905259" description="CBM1 domain-containing protein" evidence="2">
    <location>
        <begin position="19"/>
        <end position="227"/>
    </location>
</feature>
<accession>A0AAN7WA84</accession>
<sequence length="227" mass="23179">MSSLLLLALAVIYSFASAQHTAAAYSRCGGVNYQGTDTCTSGLYCHSYNPWYARCEPGTGTSSLGSSSSKCETCDAWSMTNTITEIGTASQPEVWGSIALTYSTPTPGSDAITLTPTSSPSPTSNGDAPDVYGSVTLTYATPSVATGPITLTPTAADPASSTSELAVYGSVTLTYSAPSAESNAITITPTVVDAVGTSTEPAVYGSITLTYSVPTPNWSTVVIKGTQ</sequence>
<dbReference type="GO" id="GO:0005975">
    <property type="term" value="P:carbohydrate metabolic process"/>
    <property type="evidence" value="ECO:0007669"/>
    <property type="project" value="InterPro"/>
</dbReference>